<protein>
    <submittedName>
        <fullName evidence="2">Uncharacterized protein</fullName>
    </submittedName>
</protein>
<name>A0A9P8TV53_9HYPO</name>
<feature type="compositionally biased region" description="Basic and acidic residues" evidence="1">
    <location>
        <begin position="54"/>
        <end position="71"/>
    </location>
</feature>
<accession>A0A9P8TV53</accession>
<dbReference type="AlphaFoldDB" id="A0A9P8TV53"/>
<evidence type="ECO:0000256" key="1">
    <source>
        <dbReference type="SAM" id="MobiDB-lite"/>
    </source>
</evidence>
<organism evidence="2 3">
    <name type="scientific">Trichoderma cornu-damae</name>
    <dbReference type="NCBI Taxonomy" id="654480"/>
    <lineage>
        <taxon>Eukaryota</taxon>
        <taxon>Fungi</taxon>
        <taxon>Dikarya</taxon>
        <taxon>Ascomycota</taxon>
        <taxon>Pezizomycotina</taxon>
        <taxon>Sordariomycetes</taxon>
        <taxon>Hypocreomycetidae</taxon>
        <taxon>Hypocreales</taxon>
        <taxon>Hypocreaceae</taxon>
        <taxon>Trichoderma</taxon>
    </lineage>
</organism>
<dbReference type="EMBL" id="JAIWOZ010000004">
    <property type="protein sequence ID" value="KAH6605677.1"/>
    <property type="molecule type" value="Genomic_DNA"/>
</dbReference>
<evidence type="ECO:0000313" key="3">
    <source>
        <dbReference type="Proteomes" id="UP000827724"/>
    </source>
</evidence>
<reference evidence="2" key="1">
    <citation type="submission" date="2021-08" db="EMBL/GenBank/DDBJ databases">
        <title>Chromosome-Level Trichoderma cornu-damae using Hi-C Data.</title>
        <authorList>
            <person name="Kim C.S."/>
        </authorList>
    </citation>
    <scope>NUCLEOTIDE SEQUENCE</scope>
    <source>
        <strain evidence="2">KA19-0412C</strain>
    </source>
</reference>
<feature type="compositionally biased region" description="Basic and acidic residues" evidence="1">
    <location>
        <begin position="88"/>
        <end position="104"/>
    </location>
</feature>
<sequence>MSVPAAPTARPFSLDSVWSRARPGCTVMYRARADGAEDDLGGVEGGVEALLADRPGDDDGRGDADGPRDEAPEPGLHLPAEGALADHLAGDGAHDAGGHAREQEGQGEDGPGPGGDARGEQPVDAEDVRGEGVRVPVQRGAGDDEDGRVDEEGKGEERQRQLRDGVLERVLDGRHGGDVEHLVAALVNVNRRRRRRHGLPRHEAVLPVVLPQPGLDDAGSEVQAVRHDGRPQDAAGLVQTLRLHDGPGGEVALEDLADAGAPDERELDAEADDDAQDQQEDEELEDAEALHGAVWAVEDEDGQDVEDGEGAAGHKGQLGDQEIVVARPQAQTYLGYVRGDDGNLCQRVEQVVEPPRQIGAARRSEIQPRDGAQLDGEALQQDGEEVAEQDDEQELEAVRGAGRDVGGVVSGIDCEPISERATDTMKPGPTNLLNVARTCLSLATGVFLGPGLDVSTELLSSPPLPSSAICALWLWLLLLPSAIFSSKETTGGETWRPMESSATTITALEVPSMPQTLEERRWSPLSRFG</sequence>
<feature type="region of interest" description="Disordered" evidence="1">
    <location>
        <begin position="266"/>
        <end position="287"/>
    </location>
</feature>
<dbReference type="OrthoDB" id="10661065at2759"/>
<gene>
    <name evidence="2" type="ORF">Trco_004830</name>
</gene>
<proteinExistence type="predicted"/>
<feature type="compositionally biased region" description="Basic and acidic residues" evidence="1">
    <location>
        <begin position="150"/>
        <end position="161"/>
    </location>
</feature>
<feature type="compositionally biased region" description="Basic and acidic residues" evidence="1">
    <location>
        <begin position="117"/>
        <end position="132"/>
    </location>
</feature>
<dbReference type="Proteomes" id="UP000827724">
    <property type="component" value="Unassembled WGS sequence"/>
</dbReference>
<keyword evidence="3" id="KW-1185">Reference proteome</keyword>
<feature type="region of interest" description="Disordered" evidence="1">
    <location>
        <begin position="34"/>
        <end position="161"/>
    </location>
</feature>
<evidence type="ECO:0000313" key="2">
    <source>
        <dbReference type="EMBL" id="KAH6605677.1"/>
    </source>
</evidence>
<comment type="caution">
    <text evidence="2">The sequence shown here is derived from an EMBL/GenBank/DDBJ whole genome shotgun (WGS) entry which is preliminary data.</text>
</comment>